<dbReference type="EMBL" id="BEXD01001902">
    <property type="protein sequence ID" value="GBB96243.1"/>
    <property type="molecule type" value="Genomic_DNA"/>
</dbReference>
<gene>
    <name evidence="1" type="ORF">RclHR1_02710002</name>
</gene>
<evidence type="ECO:0000313" key="1">
    <source>
        <dbReference type="EMBL" id="GBB96243.1"/>
    </source>
</evidence>
<accession>A0A2Z6R1K1</accession>
<dbReference type="AlphaFoldDB" id="A0A2Z6R1K1"/>
<organism evidence="1 2">
    <name type="scientific">Rhizophagus clarus</name>
    <dbReference type="NCBI Taxonomy" id="94130"/>
    <lineage>
        <taxon>Eukaryota</taxon>
        <taxon>Fungi</taxon>
        <taxon>Fungi incertae sedis</taxon>
        <taxon>Mucoromycota</taxon>
        <taxon>Glomeromycotina</taxon>
        <taxon>Glomeromycetes</taxon>
        <taxon>Glomerales</taxon>
        <taxon>Glomeraceae</taxon>
        <taxon>Rhizophagus</taxon>
    </lineage>
</organism>
<evidence type="ECO:0000313" key="2">
    <source>
        <dbReference type="Proteomes" id="UP000247702"/>
    </source>
</evidence>
<reference evidence="1 2" key="1">
    <citation type="submission" date="2017-11" db="EMBL/GenBank/DDBJ databases">
        <title>The genome of Rhizophagus clarus HR1 reveals common genetic basis of auxotrophy among arbuscular mycorrhizal fungi.</title>
        <authorList>
            <person name="Kobayashi Y."/>
        </authorList>
    </citation>
    <scope>NUCLEOTIDE SEQUENCE [LARGE SCALE GENOMIC DNA]</scope>
    <source>
        <strain evidence="1 2">HR1</strain>
    </source>
</reference>
<dbReference type="Proteomes" id="UP000247702">
    <property type="component" value="Unassembled WGS sequence"/>
</dbReference>
<sequence>MPNLFLLGYFKNYVDNRGTDNAMSSCTSKQKNFHKQNFENQASVYKVSEVNGLHESSHAHNSSSMLIEKIKNECDRLHITTSVMLNLSRKGSELTELELTDSEFTQYLEGIKEFGFNHIIIVENKPRRVAWAVELNRTVTQLEVDKNLFIVHN</sequence>
<proteinExistence type="predicted"/>
<keyword evidence="2" id="KW-1185">Reference proteome</keyword>
<name>A0A2Z6R1K1_9GLOM</name>
<comment type="caution">
    <text evidence="1">The sequence shown here is derived from an EMBL/GenBank/DDBJ whole genome shotgun (WGS) entry which is preliminary data.</text>
</comment>
<protein>
    <submittedName>
        <fullName evidence="1">Uncharacterized protein</fullName>
    </submittedName>
</protein>